<organism evidence="2 3">
    <name type="scientific">Pulveribacter suum</name>
    <dbReference type="NCBI Taxonomy" id="2116657"/>
    <lineage>
        <taxon>Bacteria</taxon>
        <taxon>Pseudomonadati</taxon>
        <taxon>Pseudomonadota</taxon>
        <taxon>Betaproteobacteria</taxon>
        <taxon>Burkholderiales</taxon>
        <taxon>Comamonadaceae</taxon>
        <taxon>Pulveribacter</taxon>
    </lineage>
</organism>
<evidence type="ECO:0000313" key="2">
    <source>
        <dbReference type="EMBL" id="AVP58955.1"/>
    </source>
</evidence>
<name>A0A2P1NPH2_9BURK</name>
<reference evidence="3" key="1">
    <citation type="submission" date="2018-03" db="EMBL/GenBank/DDBJ databases">
        <title>Genome sequencing of Melaminivora sp. strain SC2-7.</title>
        <authorList>
            <person name="Kim S.-J."/>
            <person name="Heo J."/>
            <person name="Ahn J.-H."/>
            <person name="Kwon S.-W."/>
        </authorList>
    </citation>
    <scope>NUCLEOTIDE SEQUENCE [LARGE SCALE GENOMIC DNA]</scope>
    <source>
        <strain evidence="3">SC2-7</strain>
    </source>
</reference>
<dbReference type="EMBL" id="CP027792">
    <property type="protein sequence ID" value="AVP58955.1"/>
    <property type="molecule type" value="Genomic_DNA"/>
</dbReference>
<feature type="signal peptide" evidence="1">
    <location>
        <begin position="1"/>
        <end position="18"/>
    </location>
</feature>
<dbReference type="KEGG" id="melm:C7H73_03270"/>
<dbReference type="Pfam" id="PF14334">
    <property type="entry name" value="DUF4390"/>
    <property type="match status" value="1"/>
</dbReference>
<feature type="chain" id="PRO_5015150656" evidence="1">
    <location>
        <begin position="19"/>
        <end position="195"/>
    </location>
</feature>
<gene>
    <name evidence="2" type="ORF">C7H73_03270</name>
</gene>
<protein>
    <submittedName>
        <fullName evidence="2">DUF4390 domain-containing protein</fullName>
    </submittedName>
</protein>
<proteinExistence type="predicted"/>
<dbReference type="OrthoDB" id="5298153at2"/>
<dbReference type="InterPro" id="IPR025500">
    <property type="entry name" value="DUF4390"/>
</dbReference>
<evidence type="ECO:0000313" key="3">
    <source>
        <dbReference type="Proteomes" id="UP000241829"/>
    </source>
</evidence>
<dbReference type="AlphaFoldDB" id="A0A2P1NPH2"/>
<keyword evidence="1" id="KW-0732">Signal</keyword>
<evidence type="ECO:0000256" key="1">
    <source>
        <dbReference type="SAM" id="SignalP"/>
    </source>
</evidence>
<dbReference type="Proteomes" id="UP000241829">
    <property type="component" value="Chromosome"/>
</dbReference>
<keyword evidence="3" id="KW-1185">Reference proteome</keyword>
<accession>A0A2P1NPH2</accession>
<sequence length="195" mass="21816">MFAMALALAGGMPGSAAAAQQHGEITDMRVERTPEGLLLSAAWRLDLPSLVETALYQGIAMHFVAEAQVLRPRWYWSDRMVARATRYLRLSYQPLTRRWRLVQASSAQDLTGLGMALGQSFDELPEALAAMQRLARWKIAEADELDDERMYEVSFQFRLDTSQLPRPLQFGTLGKPGWAVALARRVELPPAEAAQ</sequence>